<protein>
    <submittedName>
        <fullName evidence="1">Uncharacterized protein</fullName>
    </submittedName>
</protein>
<accession>A0A2A4EPV5</accession>
<evidence type="ECO:0000313" key="2">
    <source>
        <dbReference type="Proteomes" id="UP000218022"/>
    </source>
</evidence>
<evidence type="ECO:0000313" key="1">
    <source>
        <dbReference type="EMBL" id="PCE22149.1"/>
    </source>
</evidence>
<dbReference type="EMBL" id="MTZV01000006">
    <property type="protein sequence ID" value="PCE22149.1"/>
    <property type="molecule type" value="Genomic_DNA"/>
</dbReference>
<dbReference type="SUPFAM" id="SSF53474">
    <property type="entry name" value="alpha/beta-Hydrolases"/>
    <property type="match status" value="1"/>
</dbReference>
<sequence length="378" mass="40546">MPLPSVVVDRTLSVIVRSAIRKQPLIALFMAVWLAGGLLGGAPSANATSQHDLLNAPVKAVANQRLPVDTPQGSAVLPVYADRAIDAVAPDVKRVFIVVHGTLRNADVYYATGQKILEKAGASAEGTMVVAPQFLTEADAHAFALPTTTLAWTQEGWKGGEPARQPGAISSFTAFDALLAHFADRRLYPALSTVVVLGHSAGAQFVQRYAVVGREGEALVRAGIAVRYVVANSSNYLYFDDERPVSLAEACPRATEWRYGLKSAPTYVSSQNPQDLESRYVARNVVYLLGGADTDPYTHFIDRSCAAMAQGPYRLARGLAYFDYLKRRHPSGLEQKVVEVPGIGHDNLGMFTSDCGMAVLFDRAVPSSCPVVAGTPSQ</sequence>
<name>A0A2A4EPV5_9BURK</name>
<gene>
    <name evidence="1" type="ORF">BWP39_20975</name>
</gene>
<dbReference type="PANTHER" id="PTHR35560:SF3">
    <property type="entry name" value="PEPTIDASE S9 PROLYL OLIGOPEPTIDASE CATALYTIC DOMAIN-CONTAINING PROTEIN"/>
    <property type="match status" value="1"/>
</dbReference>
<dbReference type="Gene3D" id="3.40.50.1820">
    <property type="entry name" value="alpha/beta hydrolase"/>
    <property type="match status" value="1"/>
</dbReference>
<dbReference type="AlphaFoldDB" id="A0A2A4EPV5"/>
<reference evidence="1 2" key="1">
    <citation type="submission" date="2017-01" db="EMBL/GenBank/DDBJ databases">
        <title>Whole-Genome Shotgun Sequencing of Two beta-Proteobacterial Species in Search of the Bulgecin Biosynthetic Cluster.</title>
        <authorList>
            <person name="Horsman M.E."/>
            <person name="Marous D.R."/>
            <person name="Li R."/>
            <person name="Oliver R.A."/>
            <person name="Byun B."/>
            <person name="Emrich S.J."/>
            <person name="Boggess B."/>
            <person name="Townsend C.A."/>
            <person name="Mobashery S."/>
        </authorList>
    </citation>
    <scope>NUCLEOTIDE SEQUENCE [LARGE SCALE GENOMIC DNA]</scope>
    <source>
        <strain evidence="1 2">ATCC 31363</strain>
    </source>
</reference>
<dbReference type="OrthoDB" id="1094867at2"/>
<comment type="caution">
    <text evidence="1">The sequence shown here is derived from an EMBL/GenBank/DDBJ whole genome shotgun (WGS) entry which is preliminary data.</text>
</comment>
<proteinExistence type="predicted"/>
<organism evidence="1 2">
    <name type="scientific">Paraburkholderia acidicola</name>
    <dbReference type="NCBI Taxonomy" id="1912599"/>
    <lineage>
        <taxon>Bacteria</taxon>
        <taxon>Pseudomonadati</taxon>
        <taxon>Pseudomonadota</taxon>
        <taxon>Betaproteobacteria</taxon>
        <taxon>Burkholderiales</taxon>
        <taxon>Burkholderiaceae</taxon>
        <taxon>Paraburkholderia</taxon>
    </lineage>
</organism>
<dbReference type="PANTHER" id="PTHR35560">
    <property type="entry name" value="BLL0132 PROTEIN"/>
    <property type="match status" value="1"/>
</dbReference>
<dbReference type="Proteomes" id="UP000218022">
    <property type="component" value="Unassembled WGS sequence"/>
</dbReference>
<dbReference type="InterPro" id="IPR029058">
    <property type="entry name" value="AB_hydrolase_fold"/>
</dbReference>